<dbReference type="OMA" id="YENWITE"/>
<keyword evidence="2" id="KW-0677">Repeat</keyword>
<keyword evidence="1" id="KW-0732">Signal</keyword>
<feature type="non-terminal residue" evidence="7">
    <location>
        <position position="1433"/>
    </location>
</feature>
<feature type="repeat" description="CSPG" evidence="4">
    <location>
        <begin position="371"/>
        <end position="462"/>
    </location>
</feature>
<organism evidence="7 8">
    <name type="scientific">Stegodyphus mimosarum</name>
    <name type="common">African social velvet spider</name>
    <dbReference type="NCBI Taxonomy" id="407821"/>
    <lineage>
        <taxon>Eukaryota</taxon>
        <taxon>Metazoa</taxon>
        <taxon>Ecdysozoa</taxon>
        <taxon>Arthropoda</taxon>
        <taxon>Chelicerata</taxon>
        <taxon>Arachnida</taxon>
        <taxon>Araneae</taxon>
        <taxon>Araneomorphae</taxon>
        <taxon>Entelegynae</taxon>
        <taxon>Eresoidea</taxon>
        <taxon>Eresidae</taxon>
        <taxon>Stegodyphus</taxon>
    </lineage>
</organism>
<evidence type="ECO:0000256" key="3">
    <source>
        <dbReference type="ARBA" id="ARBA00023180"/>
    </source>
</evidence>
<feature type="compositionally biased region" description="Pro residues" evidence="5">
    <location>
        <begin position="1307"/>
        <end position="1318"/>
    </location>
</feature>
<feature type="region of interest" description="Disordered" evidence="5">
    <location>
        <begin position="1256"/>
        <end position="1341"/>
    </location>
</feature>
<dbReference type="Pfam" id="PF16184">
    <property type="entry name" value="Cadherin_3"/>
    <property type="match status" value="8"/>
</dbReference>
<evidence type="ECO:0000256" key="6">
    <source>
        <dbReference type="SAM" id="Phobius"/>
    </source>
</evidence>
<keyword evidence="6" id="KW-0472">Membrane</keyword>
<evidence type="ECO:0000256" key="1">
    <source>
        <dbReference type="ARBA" id="ARBA00022729"/>
    </source>
</evidence>
<dbReference type="InterPro" id="IPR051561">
    <property type="entry name" value="FRAS1_ECM"/>
</dbReference>
<dbReference type="PANTHER" id="PTHR45739">
    <property type="entry name" value="MATRIX PROTEIN, PUTATIVE-RELATED"/>
    <property type="match status" value="1"/>
</dbReference>
<evidence type="ECO:0000313" key="8">
    <source>
        <dbReference type="Proteomes" id="UP000054359"/>
    </source>
</evidence>
<feature type="repeat" description="CSPG" evidence="4">
    <location>
        <begin position="486"/>
        <end position="576"/>
    </location>
</feature>
<feature type="compositionally biased region" description="Polar residues" evidence="5">
    <location>
        <begin position="1182"/>
        <end position="1194"/>
    </location>
</feature>
<dbReference type="OrthoDB" id="6425152at2759"/>
<feature type="transmembrane region" description="Helical" evidence="6">
    <location>
        <begin position="1230"/>
        <end position="1250"/>
    </location>
</feature>
<proteinExistence type="predicted"/>
<reference evidence="7 8" key="1">
    <citation type="submission" date="2013-11" db="EMBL/GenBank/DDBJ databases">
        <title>Genome sequencing of Stegodyphus mimosarum.</title>
        <authorList>
            <person name="Bechsgaard J."/>
        </authorList>
    </citation>
    <scope>NUCLEOTIDE SEQUENCE [LARGE SCALE GENOMIC DNA]</scope>
</reference>
<dbReference type="STRING" id="407821.A0A087U4T6"/>
<sequence>MFHFVASAAGDNSDSFVYYGTVHIHVIMKNDNPPTRAIDKVFNVVLDSERKLTGRDLKYIDPDIDSTPSDIQYTRRGIPNGALFHVDDMSTQIYQFTQVDLNTGKIVFRHSGAPYAKAVLRITDGKFYATGILEIQASKPYIKITRNTGLVVKRGENGLLTADNLTVETNFNADTDDITFKITSAPKHGDILLNGKQVNQFTQRDLLSENVEYENDNSVSFQDSFRFSAFLGDSTVEGKFEFRIYPEIYWEPLKVISNKSLYVDEEKLGTIDASILNITQIDINTNNITYTLKVPPKFGFLIIGYVQDFEDWKSVSRTTPAKMFTQSDINERRLHYFHTEQNVSEDYFTFDVTNGITMLRDLMFNIKIISKIIFLKTNNITVIEGSEVPLKSSDIGVMNPYYENWITEYLIIEKPQHGYITYIKNIRSRISRFSVLHLKSGFIHYVHDGSETTRDWFTLVANATALNKESAPSTVHILIEPVNDEVPHIVNNTGLDVWEGDITVITNRHLAAVDDDSDPSDITFVISSPSNGYLALKNDTKTPILSFTQELIDRGMVTFVHTGEKAGGFKLQVNDGVNFDSPHVFTITARVLQILLATNEKLSILPRMQQSITKDHLFVTTTDHDFTRVIDFKVTRGPELGRLLVENPDGSLMPVSQFTQEQINRNLVLYEHNKPMVGLTSSDMIRFNIETQNAQTMKDVEFHIEISVGNFAAGNVDQLVVLHPLEVKEGGVAVVGQEHIDMSRLFSLWQGKVKSEFAKKLKILLHVPPVNGWLESEEGNSSTISKFTFSRDDIRKKRVRYHHDDSDTFNDSFSLGFYLTDDKEYPDILLFNGTLNVIVYPINDNPFVLWTRTAVLEVVQGQSLTLGPHVLNVSDADGVPKDIVYETIKYPSSGKLVMGNTSVSNFTQDDINNHLIRFVHDGSKENRSAFSFKVSDGKHKQDYAVLDIAIVPIKLHLVNRSAIEIQQGSSNVFLSRKNLGAKTNAYNEDIWYNITFLPSHGHIFVNDDAVRSFRQKDINNKSVLYIQSDLTASEDYFFVTLQSGSNVIKDVIVNITVVPHVKQKPLLANASGLTWITLDVLNATELALQTESNPKYVVFKFPRYGVLRKLNSNKYSKRSSSKIFEFSHEDIVKKRVTYEGKDMELKGNVVDSFEYILTAPKVQPARGKFIFNVQPSVYHISTSGPSKDLSTPSVKPQPPPLIPDVGKTATTVPETSSGGVYQPSISNDHLLIAGIILGVVIVSLVIIIVVKCRSMRKERHKNRTGQPCFGHRHSKSNAVAGSHTAQSDLDLSDPVPSNGSLSLSDNIPPPPPPPPPTSPSSSSSHLGCIGGGGTPKNRTLKKKGKCLDAEPSLPPPPYILENGEWTEINVPLPTCKVTPISHGDQDEINETTLKGPYLLRDPNEGEDWSNYEGSELRFGPPCNPVLRKNQYWV</sequence>
<keyword evidence="6" id="KW-1133">Transmembrane helix</keyword>
<dbReference type="InterPro" id="IPR039005">
    <property type="entry name" value="CSPG_rpt"/>
</dbReference>
<evidence type="ECO:0000256" key="2">
    <source>
        <dbReference type="ARBA" id="ARBA00022737"/>
    </source>
</evidence>
<keyword evidence="6" id="KW-0812">Transmembrane</keyword>
<feature type="region of interest" description="Disordered" evidence="5">
    <location>
        <begin position="1182"/>
        <end position="1201"/>
    </location>
</feature>
<evidence type="ECO:0000256" key="4">
    <source>
        <dbReference type="PROSITE-ProRule" id="PRU01201"/>
    </source>
</evidence>
<dbReference type="Proteomes" id="UP000054359">
    <property type="component" value="Unassembled WGS sequence"/>
</dbReference>
<dbReference type="GO" id="GO:0009653">
    <property type="term" value="P:anatomical structure morphogenesis"/>
    <property type="evidence" value="ECO:0007669"/>
    <property type="project" value="TreeGrafter"/>
</dbReference>
<name>A0A087U4T6_STEMI</name>
<feature type="repeat" description="CSPG" evidence="4">
    <location>
        <begin position="141"/>
        <end position="230"/>
    </location>
</feature>
<dbReference type="PANTHER" id="PTHR45739:SF12">
    <property type="entry name" value="CHONDROITIN SULFATE PROTEOGLYCAN 4-LIKE ISOFORM X2"/>
    <property type="match status" value="1"/>
</dbReference>
<feature type="compositionally biased region" description="Polar residues" evidence="5">
    <location>
        <begin position="1276"/>
        <end position="1305"/>
    </location>
</feature>
<feature type="repeat" description="CSPG" evidence="4">
    <location>
        <begin position="593"/>
        <end position="690"/>
    </location>
</feature>
<keyword evidence="8" id="KW-1185">Reference proteome</keyword>
<gene>
    <name evidence="7" type="ORF">X975_02119</name>
</gene>
<accession>A0A087U4T6</accession>
<dbReference type="PROSITE" id="PS51854">
    <property type="entry name" value="CSPG"/>
    <property type="match status" value="6"/>
</dbReference>
<dbReference type="EMBL" id="KK118160">
    <property type="protein sequence ID" value="KFM72375.1"/>
    <property type="molecule type" value="Genomic_DNA"/>
</dbReference>
<protein>
    <submittedName>
        <fullName evidence="7">Chondroitin sulfate proteoglycan 4</fullName>
    </submittedName>
</protein>
<keyword evidence="3" id="KW-0325">Glycoprotein</keyword>
<feature type="repeat" description="CSPG" evidence="4">
    <location>
        <begin position="845"/>
        <end position="935"/>
    </location>
</feature>
<evidence type="ECO:0000256" key="5">
    <source>
        <dbReference type="SAM" id="MobiDB-lite"/>
    </source>
</evidence>
<feature type="repeat" description="CSPG" evidence="4">
    <location>
        <begin position="252"/>
        <end position="353"/>
    </location>
</feature>
<evidence type="ECO:0000313" key="7">
    <source>
        <dbReference type="EMBL" id="KFM72375.1"/>
    </source>
</evidence>